<reference evidence="12 13" key="1">
    <citation type="submission" date="2014-06" db="EMBL/GenBank/DDBJ databases">
        <title>Saccharopolyspora rectivirgula DSM-43113 Genome sequencing.</title>
        <authorList>
            <person name="Barrera C."/>
            <person name="Millon L."/>
            <person name="Rognon B."/>
            <person name="Zaugg C."/>
            <person name="Monod M."/>
        </authorList>
    </citation>
    <scope>NUCLEOTIDE SEQUENCE [LARGE SCALE GENOMIC DNA]</scope>
    <source>
        <strain evidence="12 13">DSM 43113</strain>
    </source>
</reference>
<dbReference type="NCBIfam" id="TIGR00773">
    <property type="entry name" value="NhaA"/>
    <property type="match status" value="1"/>
</dbReference>
<evidence type="ECO:0000313" key="12">
    <source>
        <dbReference type="EMBL" id="KEI43690.1"/>
    </source>
</evidence>
<keyword evidence="2 11" id="KW-0813">Transport</keyword>
<evidence type="ECO:0000256" key="1">
    <source>
        <dbReference type="ARBA" id="ARBA00004429"/>
    </source>
</evidence>
<organism evidence="12 13">
    <name type="scientific">Saccharopolyspora rectivirgula</name>
    <dbReference type="NCBI Taxonomy" id="28042"/>
    <lineage>
        <taxon>Bacteria</taxon>
        <taxon>Bacillati</taxon>
        <taxon>Actinomycetota</taxon>
        <taxon>Actinomycetes</taxon>
        <taxon>Pseudonocardiales</taxon>
        <taxon>Pseudonocardiaceae</taxon>
        <taxon>Saccharopolyspora</taxon>
    </lineage>
</organism>
<evidence type="ECO:0000256" key="10">
    <source>
        <dbReference type="ARBA" id="ARBA00023201"/>
    </source>
</evidence>
<dbReference type="OrthoDB" id="117402at2"/>
<dbReference type="AlphaFoldDB" id="A0A073AWC1"/>
<dbReference type="STRING" id="28042.GU90_15310"/>
<gene>
    <name evidence="11 12" type="primary">nhaA</name>
    <name evidence="12" type="ORF">GU90_15310</name>
</gene>
<feature type="transmembrane region" description="Helical" evidence="11">
    <location>
        <begin position="192"/>
        <end position="208"/>
    </location>
</feature>
<keyword evidence="8 11" id="KW-0406">Ion transport</keyword>
<dbReference type="GO" id="GO:0005886">
    <property type="term" value="C:plasma membrane"/>
    <property type="evidence" value="ECO:0007669"/>
    <property type="project" value="UniProtKB-SubCell"/>
</dbReference>
<evidence type="ECO:0000256" key="8">
    <source>
        <dbReference type="ARBA" id="ARBA00023065"/>
    </source>
</evidence>
<dbReference type="Pfam" id="PF06965">
    <property type="entry name" value="Na_H_antiport_1"/>
    <property type="match status" value="1"/>
</dbReference>
<feature type="transmembrane region" description="Helical" evidence="11">
    <location>
        <begin position="268"/>
        <end position="290"/>
    </location>
</feature>
<keyword evidence="4 11" id="KW-1003">Cell membrane</keyword>
<feature type="transmembrane region" description="Helical" evidence="11">
    <location>
        <begin position="138"/>
        <end position="159"/>
    </location>
</feature>
<feature type="transmembrane region" description="Helical" evidence="11">
    <location>
        <begin position="105"/>
        <end position="126"/>
    </location>
</feature>
<dbReference type="HAMAP" id="MF_01844">
    <property type="entry name" value="NhaA"/>
    <property type="match status" value="1"/>
</dbReference>
<dbReference type="RefSeq" id="WP_029719765.1">
    <property type="nucleotide sequence ID" value="NZ_JAJUIW010000077.1"/>
</dbReference>
<dbReference type="eggNOG" id="COG3004">
    <property type="taxonomic scope" value="Bacteria"/>
</dbReference>
<evidence type="ECO:0000256" key="2">
    <source>
        <dbReference type="ARBA" id="ARBA00022448"/>
    </source>
</evidence>
<evidence type="ECO:0000256" key="9">
    <source>
        <dbReference type="ARBA" id="ARBA00023136"/>
    </source>
</evidence>
<comment type="subcellular location">
    <subcellularLocation>
        <location evidence="1">Cell inner membrane</location>
        <topology evidence="1">Multi-pass membrane protein</topology>
    </subcellularLocation>
    <subcellularLocation>
        <location evidence="11">Cell membrane</location>
        <topology evidence="11">Multi-pass membrane protein</topology>
    </subcellularLocation>
</comment>
<comment type="caution">
    <text evidence="12">The sequence shown here is derived from an EMBL/GenBank/DDBJ whole genome shotgun (WGS) entry which is preliminary data.</text>
</comment>
<feature type="transmembrane region" description="Helical" evidence="11">
    <location>
        <begin position="220"/>
        <end position="248"/>
    </location>
</feature>
<keyword evidence="9 11" id="KW-0472">Membrane</keyword>
<dbReference type="PANTHER" id="PTHR30341">
    <property type="entry name" value="SODIUM ION/PROTON ANTIPORTER NHAA-RELATED"/>
    <property type="match status" value="1"/>
</dbReference>
<dbReference type="EMBL" id="JNVU01000037">
    <property type="protein sequence ID" value="KEI43690.1"/>
    <property type="molecule type" value="Genomic_DNA"/>
</dbReference>
<evidence type="ECO:0000256" key="6">
    <source>
        <dbReference type="ARBA" id="ARBA00022989"/>
    </source>
</evidence>
<feature type="transmembrane region" description="Helical" evidence="11">
    <location>
        <begin position="30"/>
        <end position="53"/>
    </location>
</feature>
<keyword evidence="5 11" id="KW-0812">Transmembrane</keyword>
<evidence type="ECO:0000256" key="7">
    <source>
        <dbReference type="ARBA" id="ARBA00023053"/>
    </source>
</evidence>
<dbReference type="InterPro" id="IPR023171">
    <property type="entry name" value="Na/H_antiporter_dom_sf"/>
</dbReference>
<evidence type="ECO:0000256" key="11">
    <source>
        <dbReference type="HAMAP-Rule" id="MF_01844"/>
    </source>
</evidence>
<dbReference type="GO" id="GO:0006885">
    <property type="term" value="P:regulation of pH"/>
    <property type="evidence" value="ECO:0007669"/>
    <property type="project" value="UniProtKB-UniRule"/>
</dbReference>
<dbReference type="Gene3D" id="1.20.1530.10">
    <property type="entry name" value="Na+/H+ antiporter like domain"/>
    <property type="match status" value="1"/>
</dbReference>
<evidence type="ECO:0000313" key="13">
    <source>
        <dbReference type="Proteomes" id="UP000031419"/>
    </source>
</evidence>
<dbReference type="Proteomes" id="UP000031419">
    <property type="component" value="Unassembled WGS sequence"/>
</dbReference>
<accession>A0A073AWC1</accession>
<protein>
    <recommendedName>
        <fullName evidence="11">Na(+)/H(+) antiporter NhaA</fullName>
    </recommendedName>
    <alternativeName>
        <fullName evidence="11">Sodium/proton antiporter NhaA</fullName>
    </alternativeName>
</protein>
<keyword evidence="10 11" id="KW-0739">Sodium transport</keyword>
<feature type="transmembrane region" description="Helical" evidence="11">
    <location>
        <begin position="166"/>
        <end position="186"/>
    </location>
</feature>
<keyword evidence="7 11" id="KW-0915">Sodium</keyword>
<evidence type="ECO:0000256" key="5">
    <source>
        <dbReference type="ARBA" id="ARBA00022692"/>
    </source>
</evidence>
<feature type="transmembrane region" description="Helical" evidence="11">
    <location>
        <begin position="374"/>
        <end position="393"/>
    </location>
</feature>
<evidence type="ECO:0000256" key="3">
    <source>
        <dbReference type="ARBA" id="ARBA00022449"/>
    </source>
</evidence>
<evidence type="ECO:0000256" key="4">
    <source>
        <dbReference type="ARBA" id="ARBA00022475"/>
    </source>
</evidence>
<keyword evidence="6 11" id="KW-1133">Transmembrane helix</keyword>
<dbReference type="InterPro" id="IPR004670">
    <property type="entry name" value="NhaA"/>
</dbReference>
<feature type="transmembrane region" description="Helical" evidence="11">
    <location>
        <begin position="342"/>
        <end position="362"/>
    </location>
</feature>
<name>A0A073AWC1_9PSEU</name>
<feature type="transmembrane region" description="Helical" evidence="11">
    <location>
        <begin position="302"/>
        <end position="322"/>
    </location>
</feature>
<sequence>MSKAARKKSDAENRGFDLAEHLRTETTGGLVLLGATVLALILANSPASGLYQAVRDFTIGPESLHLDLTVGEWAKDGLLAIFFFVVGLELKRELTIGELSTPKKALLPAIAAVGGMIAPAVLAFLISRNEPEAGLAWAVPVATDIAFAVGVLSLAGSWLPTTARVFLLSLAVVDDLGAIIVIAVLFTSGLNWIALLVAGALCAGYWYLQHKRITTAWLYVPLAVATWVAVHTSGIHATIAGVALGLLTRVRRDPYEPAAPAARLEHRLQPWSAGLVIPVFAFFAAGVPVGGEALRAIFTDRISIGIMVGLVVGKFIGIFGSSLLAVKLRLGDRPAGVGWTDLASLALLGGIGFTVSLLIAELSLTGDAAERAKAAVLIASALASVLGALVLVVRRRLARANSNGTAN</sequence>
<keyword evidence="3 11" id="KW-0050">Antiport</keyword>
<comment type="function">
    <text evidence="11">Na(+)/H(+) antiporter that extrudes sodium in exchange for external protons.</text>
</comment>
<comment type="catalytic activity">
    <reaction evidence="11">
        <text>Na(+)(in) + 2 H(+)(out) = Na(+)(out) + 2 H(+)(in)</text>
        <dbReference type="Rhea" id="RHEA:29251"/>
        <dbReference type="ChEBI" id="CHEBI:15378"/>
        <dbReference type="ChEBI" id="CHEBI:29101"/>
    </reaction>
</comment>
<dbReference type="GO" id="GO:0015385">
    <property type="term" value="F:sodium:proton antiporter activity"/>
    <property type="evidence" value="ECO:0007669"/>
    <property type="project" value="UniProtKB-UniRule"/>
</dbReference>
<dbReference type="PANTHER" id="PTHR30341:SF0">
    <property type="entry name" value="NA(+)_H(+) ANTIPORTER NHAA"/>
    <property type="match status" value="1"/>
</dbReference>
<comment type="similarity">
    <text evidence="11">Belongs to the NhaA Na(+)/H(+) (TC 2.A.33) antiporter family.</text>
</comment>
<proteinExistence type="inferred from homology"/>
<keyword evidence="13" id="KW-1185">Reference proteome</keyword>